<feature type="domain" description="FMN hydroxy acid dehydrogenase" evidence="8">
    <location>
        <begin position="2"/>
        <end position="385"/>
    </location>
</feature>
<feature type="binding site" evidence="7">
    <location>
        <begin position="334"/>
        <end position="335"/>
    </location>
    <ligand>
        <name>FMN</name>
        <dbReference type="ChEBI" id="CHEBI:58210"/>
    </ligand>
</feature>
<comment type="cofactor">
    <cofactor evidence="1">
        <name>FMN</name>
        <dbReference type="ChEBI" id="CHEBI:58210"/>
    </cofactor>
</comment>
<dbReference type="PANTHER" id="PTHR10578">
    <property type="entry name" value="S -2-HYDROXY-ACID OXIDASE-RELATED"/>
    <property type="match status" value="1"/>
</dbReference>
<dbReference type="InterPro" id="IPR013785">
    <property type="entry name" value="Aldolase_TIM"/>
</dbReference>
<evidence type="ECO:0000256" key="4">
    <source>
        <dbReference type="ARBA" id="ARBA00023002"/>
    </source>
</evidence>
<dbReference type="OrthoDB" id="9770452at2"/>
<feature type="binding site" evidence="7">
    <location>
        <position position="134"/>
    </location>
    <ligand>
        <name>glyoxylate</name>
        <dbReference type="ChEBI" id="CHEBI:36655"/>
    </ligand>
</feature>
<dbReference type="GO" id="GO:0010181">
    <property type="term" value="F:FMN binding"/>
    <property type="evidence" value="ECO:0007669"/>
    <property type="project" value="InterPro"/>
</dbReference>
<feature type="binding site" evidence="7">
    <location>
        <position position="283"/>
    </location>
    <ligand>
        <name>glyoxylate</name>
        <dbReference type="ChEBI" id="CHEBI:36655"/>
    </ligand>
</feature>
<feature type="active site" description="Proton acceptor" evidence="6">
    <location>
        <position position="280"/>
    </location>
</feature>
<evidence type="ECO:0000313" key="10">
    <source>
        <dbReference type="Proteomes" id="UP000244077"/>
    </source>
</evidence>
<feature type="binding site" evidence="7">
    <location>
        <position position="256"/>
    </location>
    <ligand>
        <name>FMN</name>
        <dbReference type="ChEBI" id="CHEBI:58210"/>
    </ligand>
</feature>
<dbReference type="Proteomes" id="UP000244077">
    <property type="component" value="Unassembled WGS sequence"/>
</dbReference>
<protein>
    <submittedName>
        <fullName evidence="9">Isopentenyl diphosphate isomerase/L-lactate dehydrogenase-like FMN-dependent dehydrogenase</fullName>
    </submittedName>
</protein>
<feature type="binding site" evidence="7">
    <location>
        <begin position="82"/>
        <end position="84"/>
    </location>
    <ligand>
        <name>FMN</name>
        <dbReference type="ChEBI" id="CHEBI:58210"/>
    </ligand>
</feature>
<evidence type="ECO:0000313" key="9">
    <source>
        <dbReference type="EMBL" id="PTQ75878.1"/>
    </source>
</evidence>
<comment type="similarity">
    <text evidence="5">Belongs to the FMN-dependent alpha-hydroxy acid dehydrogenase family.</text>
</comment>
<dbReference type="InterPro" id="IPR000262">
    <property type="entry name" value="FMN-dep_DH"/>
</dbReference>
<dbReference type="PANTHER" id="PTHR10578:SF107">
    <property type="entry name" value="2-HYDROXYACID OXIDASE 1"/>
    <property type="match status" value="1"/>
</dbReference>
<dbReference type="GO" id="GO:0004459">
    <property type="term" value="F:L-lactate dehydrogenase (NAD+) activity"/>
    <property type="evidence" value="ECO:0007669"/>
    <property type="project" value="TreeGrafter"/>
</dbReference>
<dbReference type="InterPro" id="IPR008259">
    <property type="entry name" value="FMN_hydac_DH_AS"/>
</dbReference>
<dbReference type="Pfam" id="PF01070">
    <property type="entry name" value="FMN_dh"/>
    <property type="match status" value="1"/>
</dbReference>
<accession>A0A2T5HWN8</accession>
<evidence type="ECO:0000256" key="5">
    <source>
        <dbReference type="ARBA" id="ARBA00024042"/>
    </source>
</evidence>
<organism evidence="9 10">
    <name type="scientific">Celeribacter persicus</name>
    <dbReference type="NCBI Taxonomy" id="1651082"/>
    <lineage>
        <taxon>Bacteria</taxon>
        <taxon>Pseudomonadati</taxon>
        <taxon>Pseudomonadota</taxon>
        <taxon>Alphaproteobacteria</taxon>
        <taxon>Rhodobacterales</taxon>
        <taxon>Roseobacteraceae</taxon>
        <taxon>Celeribacter</taxon>
    </lineage>
</organism>
<dbReference type="AlphaFoldDB" id="A0A2T5HWN8"/>
<dbReference type="InterPro" id="IPR037396">
    <property type="entry name" value="FMN_HAD"/>
</dbReference>
<evidence type="ECO:0000256" key="2">
    <source>
        <dbReference type="ARBA" id="ARBA00022630"/>
    </source>
</evidence>
<keyword evidence="10" id="KW-1185">Reference proteome</keyword>
<feature type="binding site" evidence="7">
    <location>
        <position position="132"/>
    </location>
    <ligand>
        <name>glyoxylate</name>
        <dbReference type="ChEBI" id="CHEBI:36655"/>
    </ligand>
</feature>
<feature type="binding site" evidence="7">
    <location>
        <position position="280"/>
    </location>
    <ligand>
        <name>glyoxylate</name>
        <dbReference type="ChEBI" id="CHEBI:36655"/>
    </ligand>
</feature>
<evidence type="ECO:0000256" key="6">
    <source>
        <dbReference type="PIRSR" id="PIRSR000138-1"/>
    </source>
</evidence>
<proteinExistence type="inferred from homology"/>
<dbReference type="GO" id="GO:0005886">
    <property type="term" value="C:plasma membrane"/>
    <property type="evidence" value="ECO:0007669"/>
    <property type="project" value="TreeGrafter"/>
</dbReference>
<evidence type="ECO:0000256" key="3">
    <source>
        <dbReference type="ARBA" id="ARBA00022643"/>
    </source>
</evidence>
<dbReference type="RefSeq" id="WP_107814869.1">
    <property type="nucleotide sequence ID" value="NZ_QAOH01000001.1"/>
</dbReference>
<feature type="binding site" evidence="7">
    <location>
        <begin position="311"/>
        <end position="315"/>
    </location>
    <ligand>
        <name>FMN</name>
        <dbReference type="ChEBI" id="CHEBI:58210"/>
    </ligand>
</feature>
<dbReference type="SUPFAM" id="SSF51395">
    <property type="entry name" value="FMN-linked oxidoreductases"/>
    <property type="match status" value="1"/>
</dbReference>
<evidence type="ECO:0000256" key="1">
    <source>
        <dbReference type="ARBA" id="ARBA00001917"/>
    </source>
</evidence>
<feature type="binding site" evidence="7">
    <location>
        <position position="28"/>
    </location>
    <ligand>
        <name>glyoxylate</name>
        <dbReference type="ChEBI" id="CHEBI:36655"/>
    </ligand>
</feature>
<dbReference type="InterPro" id="IPR012133">
    <property type="entry name" value="Alpha-hydoxy_acid_DH_FMN"/>
</dbReference>
<dbReference type="GO" id="GO:0009060">
    <property type="term" value="P:aerobic respiration"/>
    <property type="evidence" value="ECO:0007669"/>
    <property type="project" value="TreeGrafter"/>
</dbReference>
<keyword evidence="9" id="KW-0413">Isomerase</keyword>
<dbReference type="GO" id="GO:0016853">
    <property type="term" value="F:isomerase activity"/>
    <property type="evidence" value="ECO:0007669"/>
    <property type="project" value="UniProtKB-KW"/>
</dbReference>
<keyword evidence="3 7" id="KW-0288">FMN</keyword>
<comment type="caution">
    <text evidence="9">The sequence shown here is derived from an EMBL/GenBank/DDBJ whole genome shotgun (WGS) entry which is preliminary data.</text>
</comment>
<evidence type="ECO:0000256" key="7">
    <source>
        <dbReference type="PIRSR" id="PIRSR000138-2"/>
    </source>
</evidence>
<feature type="binding site" evidence="7">
    <location>
        <position position="160"/>
    </location>
    <ligand>
        <name>FMN</name>
        <dbReference type="ChEBI" id="CHEBI:58210"/>
    </ligand>
</feature>
<dbReference type="Gene3D" id="3.20.20.70">
    <property type="entry name" value="Aldolase class I"/>
    <property type="match status" value="1"/>
</dbReference>
<evidence type="ECO:0000259" key="8">
    <source>
        <dbReference type="PROSITE" id="PS51349"/>
    </source>
</evidence>
<gene>
    <name evidence="9" type="ORF">C8N42_101420</name>
</gene>
<dbReference type="CDD" id="cd02809">
    <property type="entry name" value="alpha_hydroxyacid_oxid_FMN"/>
    <property type="match status" value="1"/>
</dbReference>
<name>A0A2T5HWN8_9RHOB</name>
<dbReference type="EMBL" id="QAOH01000001">
    <property type="protein sequence ID" value="PTQ75878.1"/>
    <property type="molecule type" value="Genomic_DNA"/>
</dbReference>
<sequence length="400" mass="43968">MSLERKYQNVDDFAAAARKRLPRIFADYIDGGAFSETTLRRNREDFDLFALRQRCLTPLEPTPNLTVTVADRVSKLPFGPGPVGFLGLYRRNGDIAVAQAAAEAGIPFVLSTFSINGLGTVRQATGVAPDFQLYLDEDPEVNAAYLESCKANGVERIFLTVDTAITSVRERDVKNGFRSVDRLTPGLLWQFMQRPLWSLDLLIGGFPEVELVKGRAEFGRGAMAQAGNLSRRLDKNLTWDTVARLRKEWSGQLFIKGISDPEDAQRARAADVDGIVLSNHGGRQLDHGRSTVALIPEVRQALGPSLALFVDSGFRRGSDIVKALALGADFVLMGRPFAWAVAANGKVGAAHLISLLEKEIEITLNLMGLSSIDELRREGRKACFQINSNSSLHGQQYHDL</sequence>
<feature type="binding site" evidence="7">
    <location>
        <position position="111"/>
    </location>
    <ligand>
        <name>FMN</name>
        <dbReference type="ChEBI" id="CHEBI:58210"/>
    </ligand>
</feature>
<keyword evidence="4" id="KW-0560">Oxidoreductase</keyword>
<keyword evidence="2 7" id="KW-0285">Flavoprotein</keyword>
<dbReference type="PROSITE" id="PS00557">
    <property type="entry name" value="FMN_HYDROXY_ACID_DH_1"/>
    <property type="match status" value="1"/>
</dbReference>
<feature type="binding site" evidence="7">
    <location>
        <position position="278"/>
    </location>
    <ligand>
        <name>FMN</name>
        <dbReference type="ChEBI" id="CHEBI:58210"/>
    </ligand>
</feature>
<dbReference type="PROSITE" id="PS51349">
    <property type="entry name" value="FMN_HYDROXY_ACID_DH_2"/>
    <property type="match status" value="1"/>
</dbReference>
<feature type="binding site" evidence="7">
    <location>
        <position position="169"/>
    </location>
    <ligand>
        <name>glyoxylate</name>
        <dbReference type="ChEBI" id="CHEBI:36655"/>
    </ligand>
</feature>
<reference evidence="9 10" key="1">
    <citation type="submission" date="2018-04" db="EMBL/GenBank/DDBJ databases">
        <title>Genomic Encyclopedia of Archaeal and Bacterial Type Strains, Phase II (KMG-II): from individual species to whole genera.</title>
        <authorList>
            <person name="Goeker M."/>
        </authorList>
    </citation>
    <scope>NUCLEOTIDE SEQUENCE [LARGE SCALE GENOMIC DNA]</scope>
    <source>
        <strain evidence="9 10">DSM 100434</strain>
    </source>
</reference>
<dbReference type="PIRSF" id="PIRSF000138">
    <property type="entry name" value="Al-hdrx_acd_dh"/>
    <property type="match status" value="1"/>
</dbReference>